<evidence type="ECO:0000259" key="5">
    <source>
        <dbReference type="Pfam" id="PF06803"/>
    </source>
</evidence>
<proteinExistence type="predicted"/>
<evidence type="ECO:0000256" key="3">
    <source>
        <dbReference type="ARBA" id="ARBA00022989"/>
    </source>
</evidence>
<name>A0A953LHP7_SYMTR</name>
<dbReference type="AlphaFoldDB" id="A0A953LHP7"/>
<dbReference type="EMBL" id="PIUK01000084">
    <property type="protein sequence ID" value="MBY6276486.1"/>
    <property type="molecule type" value="Genomic_DNA"/>
</dbReference>
<evidence type="ECO:0000256" key="4">
    <source>
        <dbReference type="ARBA" id="ARBA00023136"/>
    </source>
</evidence>
<protein>
    <recommendedName>
        <fullName evidence="5">DUF1232 domain-containing protein</fullName>
    </recommendedName>
</protein>
<gene>
    <name evidence="6" type="ORF">CWE10_09770</name>
</gene>
<reference evidence="6" key="1">
    <citation type="submission" date="2017-11" db="EMBL/GenBank/DDBJ databases">
        <title>Three new genomes from thermophilic consortium.</title>
        <authorList>
            <person name="Quaggio R."/>
            <person name="Amgarten D."/>
            <person name="Setubal J.C."/>
        </authorList>
    </citation>
    <scope>NUCLEOTIDE SEQUENCE</scope>
    <source>
        <strain evidence="6">ZCTH01-B2</strain>
    </source>
</reference>
<dbReference type="Pfam" id="PF06803">
    <property type="entry name" value="DUF1232"/>
    <property type="match status" value="1"/>
</dbReference>
<organism evidence="6 7">
    <name type="scientific">Symbiobacterium thermophilum</name>
    <dbReference type="NCBI Taxonomy" id="2734"/>
    <lineage>
        <taxon>Bacteria</taxon>
        <taxon>Bacillati</taxon>
        <taxon>Bacillota</taxon>
        <taxon>Clostridia</taxon>
        <taxon>Eubacteriales</taxon>
        <taxon>Symbiobacteriaceae</taxon>
        <taxon>Symbiobacterium</taxon>
    </lineage>
</organism>
<dbReference type="RefSeq" id="WP_273379521.1">
    <property type="nucleotide sequence ID" value="NZ_PIUK01000084.1"/>
</dbReference>
<evidence type="ECO:0000256" key="1">
    <source>
        <dbReference type="ARBA" id="ARBA00004127"/>
    </source>
</evidence>
<dbReference type="InterPro" id="IPR010652">
    <property type="entry name" value="DUF1232"/>
</dbReference>
<keyword evidence="2" id="KW-0812">Transmembrane</keyword>
<accession>A0A953LHP7</accession>
<comment type="caution">
    <text evidence="6">The sequence shown here is derived from an EMBL/GenBank/DDBJ whole genome shotgun (WGS) entry which is preliminary data.</text>
</comment>
<evidence type="ECO:0000313" key="7">
    <source>
        <dbReference type="Proteomes" id="UP000732377"/>
    </source>
</evidence>
<keyword evidence="4" id="KW-0472">Membrane</keyword>
<dbReference type="Proteomes" id="UP000732377">
    <property type="component" value="Unassembled WGS sequence"/>
</dbReference>
<feature type="domain" description="DUF1232" evidence="5">
    <location>
        <begin position="227"/>
        <end position="262"/>
    </location>
</feature>
<keyword evidence="3" id="KW-1133">Transmembrane helix</keyword>
<sequence>MLRATGVTLTLTVTDVEEALAGFAAGAVQDLRVGLESGAILVRLRVPVEPVRMLVPVELRFTVMAAAGNLVKLGVAWTNMGLLPAFVKEKALQKAFEALPGEYQDGVWRLDLGEVLEHVPVSFRLKGVHVDRDGIVVELADVMAFPIDTSALGALSPGALVPVPSAGEQTIPEHQGFYDKLRERVRRYAAEKAPQWAQPLIPWLMAVPDFFVLLVRLARDPRVPPAAKVIAGATVAYFVSPIDLIPDPIPLIGEVDDLGLALLAVQQIARLVPQDVVQEAWPGEGDVLQLVREGTNLITRVLPNRVLTALKKVLEQPA</sequence>
<evidence type="ECO:0000256" key="2">
    <source>
        <dbReference type="ARBA" id="ARBA00022692"/>
    </source>
</evidence>
<dbReference type="GO" id="GO:0012505">
    <property type="term" value="C:endomembrane system"/>
    <property type="evidence" value="ECO:0007669"/>
    <property type="project" value="UniProtKB-SubCell"/>
</dbReference>
<comment type="subcellular location">
    <subcellularLocation>
        <location evidence="1">Endomembrane system</location>
        <topology evidence="1">Multi-pass membrane protein</topology>
    </subcellularLocation>
</comment>
<evidence type="ECO:0000313" key="6">
    <source>
        <dbReference type="EMBL" id="MBY6276486.1"/>
    </source>
</evidence>